<sequence>MILSKEKIKEYSAYMYILVSADERYPGNYAHTVHFTNFFRTSKPLYVDEDDPTNPCFQLIAMGGGYIAGEVYRSDFEVAKDARCIITTQSSTKAYRTVNGKASQQYTNIHLEENAILEYLSDNVIVYENGKFEQFNNFHMDKTATLIYTECFGPGWSPYGIPYLYEKMYLNTKIYYDGKLILYDNLKFEPFQNDESAFGIMSGYLYCGTMLVINLNVTEEDVLAVRQAIKEAYPDMDYEFGVSGLDIPGLGVRTLANTHYDVEKINAVAHAYFRKKLWNKRPLNLRKP</sequence>
<organism evidence="4 5">
    <name type="scientific">Ureaplasma zalophigenitalium</name>
    <dbReference type="NCBI Taxonomy" id="907723"/>
    <lineage>
        <taxon>Bacteria</taxon>
        <taxon>Bacillati</taxon>
        <taxon>Mycoplasmatota</taxon>
        <taxon>Mycoplasmoidales</taxon>
        <taxon>Mycoplasmoidaceae</taxon>
        <taxon>Ureaplasma</taxon>
    </lineage>
</organism>
<keyword evidence="2 3" id="KW-0143">Chaperone</keyword>
<comment type="function">
    <text evidence="3">Required for maturation of urease via the functional incorporation of the urease nickel metallocenter.</text>
</comment>
<dbReference type="Pfam" id="PF01774">
    <property type="entry name" value="UreD"/>
    <property type="match status" value="1"/>
</dbReference>
<dbReference type="RefSeq" id="WP_263818010.1">
    <property type="nucleotide sequence ID" value="NZ_JAOXHJ010000005.1"/>
</dbReference>
<keyword evidence="3" id="KW-0963">Cytoplasm</keyword>
<keyword evidence="3" id="KW-0996">Nickel insertion</keyword>
<comment type="caution">
    <text evidence="4">The sequence shown here is derived from an EMBL/GenBank/DDBJ whole genome shotgun (WGS) entry which is preliminary data.</text>
</comment>
<reference evidence="4 5" key="1">
    <citation type="journal article" date="2020" name="Int. J. Syst. Evol. Microbiol.">
        <title>Ureaplasma miroungigenitalium sp. nov. isolated from northern elephant seals (Mirounga angustirostris) and Ureaplasma zalophigenitalium sp. nov. isolated from California sea lions (Zalophus californianus).</title>
        <authorList>
            <person name="Volokhov D.V."/>
            <person name="Gulland F.M."/>
            <person name="Gao Y."/>
            <person name="Chizhikov V.E."/>
        </authorList>
    </citation>
    <scope>NUCLEOTIDE SEQUENCE [LARGE SCALE GENOMIC DNA]</scope>
    <source>
        <strain evidence="4 5">CSL7644-GEN</strain>
    </source>
</reference>
<protein>
    <recommendedName>
        <fullName evidence="3">Urease accessory protein UreD</fullName>
    </recommendedName>
</protein>
<dbReference type="Proteomes" id="UP001207252">
    <property type="component" value="Unassembled WGS sequence"/>
</dbReference>
<dbReference type="PANTHER" id="PTHR33643:SF1">
    <property type="entry name" value="UREASE ACCESSORY PROTEIN D"/>
    <property type="match status" value="1"/>
</dbReference>
<evidence type="ECO:0000313" key="5">
    <source>
        <dbReference type="Proteomes" id="UP001207252"/>
    </source>
</evidence>
<comment type="subunit">
    <text evidence="3">UreD, UreF and UreG form a complex that acts as a GTP-hydrolysis-dependent molecular chaperone, activating the urease apoprotein by helping to assemble the nickel containing metallocenter of UreC. The UreE protein probably delivers the nickel.</text>
</comment>
<evidence type="ECO:0000256" key="3">
    <source>
        <dbReference type="HAMAP-Rule" id="MF_01384"/>
    </source>
</evidence>
<dbReference type="HAMAP" id="MF_01384">
    <property type="entry name" value="UreD"/>
    <property type="match status" value="1"/>
</dbReference>
<evidence type="ECO:0000313" key="4">
    <source>
        <dbReference type="EMBL" id="MCV3754207.1"/>
    </source>
</evidence>
<evidence type="ECO:0000256" key="1">
    <source>
        <dbReference type="ARBA" id="ARBA00007177"/>
    </source>
</evidence>
<keyword evidence="5" id="KW-1185">Reference proteome</keyword>
<accession>A0ABT3BPQ0</accession>
<comment type="subcellular location">
    <subcellularLocation>
        <location evidence="3">Cytoplasm</location>
    </subcellularLocation>
</comment>
<name>A0ABT3BPQ0_9BACT</name>
<dbReference type="EMBL" id="JAOXHJ010000005">
    <property type="protein sequence ID" value="MCV3754207.1"/>
    <property type="molecule type" value="Genomic_DNA"/>
</dbReference>
<dbReference type="InterPro" id="IPR002669">
    <property type="entry name" value="UreD"/>
</dbReference>
<dbReference type="PANTHER" id="PTHR33643">
    <property type="entry name" value="UREASE ACCESSORY PROTEIN D"/>
    <property type="match status" value="1"/>
</dbReference>
<evidence type="ECO:0000256" key="2">
    <source>
        <dbReference type="ARBA" id="ARBA00023186"/>
    </source>
</evidence>
<proteinExistence type="inferred from homology"/>
<comment type="similarity">
    <text evidence="1 3">Belongs to the UreD family.</text>
</comment>
<gene>
    <name evidence="3" type="primary">ureD</name>
    <name evidence="4" type="ORF">OF365_02360</name>
</gene>